<name>A0A2A8CWR1_9BACT</name>
<proteinExistence type="inferred from homology"/>
<protein>
    <recommendedName>
        <fullName evidence="6">Glycosyltransferase 2-like domain-containing protein</fullName>
    </recommendedName>
</protein>
<dbReference type="Gene3D" id="3.90.550.10">
    <property type="entry name" value="Spore Coat Polysaccharide Biosynthesis Protein SpsA, Chain A"/>
    <property type="match status" value="1"/>
</dbReference>
<evidence type="ECO:0008006" key="6">
    <source>
        <dbReference type="Google" id="ProtNLM"/>
    </source>
</evidence>
<dbReference type="PANTHER" id="PTHR43179">
    <property type="entry name" value="RHAMNOSYLTRANSFERASE WBBL"/>
    <property type="match status" value="1"/>
</dbReference>
<keyword evidence="2" id="KW-0328">Glycosyltransferase</keyword>
<dbReference type="PANTHER" id="PTHR43179:SF12">
    <property type="entry name" value="GALACTOFURANOSYLTRANSFERASE GLFT2"/>
    <property type="match status" value="1"/>
</dbReference>
<dbReference type="InterPro" id="IPR029044">
    <property type="entry name" value="Nucleotide-diphossugar_trans"/>
</dbReference>
<evidence type="ECO:0000313" key="5">
    <source>
        <dbReference type="Proteomes" id="UP000220102"/>
    </source>
</evidence>
<organism evidence="4 5">
    <name type="scientific">Longibacter salinarum</name>
    <dbReference type="NCBI Taxonomy" id="1850348"/>
    <lineage>
        <taxon>Bacteria</taxon>
        <taxon>Pseudomonadati</taxon>
        <taxon>Rhodothermota</taxon>
        <taxon>Rhodothermia</taxon>
        <taxon>Rhodothermales</taxon>
        <taxon>Salisaetaceae</taxon>
        <taxon>Longibacter</taxon>
    </lineage>
</organism>
<dbReference type="AlphaFoldDB" id="A0A2A8CWR1"/>
<reference evidence="4 5" key="1">
    <citation type="submission" date="2017-10" db="EMBL/GenBank/DDBJ databases">
        <title>Draft genome of Longibacter Salinarum.</title>
        <authorList>
            <person name="Goh K.M."/>
            <person name="Shamsir M.S."/>
            <person name="Lim S.W."/>
        </authorList>
    </citation>
    <scope>NUCLEOTIDE SEQUENCE [LARGE SCALE GENOMIC DNA]</scope>
    <source>
        <strain evidence="4 5">KCTC 52045</strain>
    </source>
</reference>
<keyword evidence="3" id="KW-0808">Transferase</keyword>
<accession>A0A2A8CWR1</accession>
<sequence length="352" mass="39329">MGEFPCLTTGPPLDVSSNRSSTMRTHPLSLSIVIAASSRTEKLSRTIQSLASCDFPSCYNKTVIVENGDSATLRHLSSTNTGIPNLQYIFRSRPGKTSALNAALRAIEDGLIFFTDDDITFHSDILNAYVHAAESAPKRAYFGGPHETPKNRVIPTHIKAYLPASAQDRIHNPVTKDRRFTGFMGFNWAAYAHDLRATGGFDPRLGPGSTLNSVGDETEMQIRLQESGCEPIFVPDARVEHRVSPATYTEEWILDRRYREALWPGWTLCAKHLASNKTHTPVWLYMNWITQGLRSIVARSFASDRRFIEAYQFAWHRGFLTGYTRAKRRDDLLLSVSAITGMNGRSKATSSL</sequence>
<dbReference type="SUPFAM" id="SSF53448">
    <property type="entry name" value="Nucleotide-diphospho-sugar transferases"/>
    <property type="match status" value="1"/>
</dbReference>
<evidence type="ECO:0000256" key="1">
    <source>
        <dbReference type="ARBA" id="ARBA00006739"/>
    </source>
</evidence>
<comment type="similarity">
    <text evidence="1">Belongs to the glycosyltransferase 2 family.</text>
</comment>
<gene>
    <name evidence="4" type="ORF">CRI94_12550</name>
</gene>
<dbReference type="GO" id="GO:0016757">
    <property type="term" value="F:glycosyltransferase activity"/>
    <property type="evidence" value="ECO:0007669"/>
    <property type="project" value="UniProtKB-KW"/>
</dbReference>
<dbReference type="OrthoDB" id="1493088at2"/>
<evidence type="ECO:0000256" key="2">
    <source>
        <dbReference type="ARBA" id="ARBA00022676"/>
    </source>
</evidence>
<evidence type="ECO:0000313" key="4">
    <source>
        <dbReference type="EMBL" id="PEN12828.1"/>
    </source>
</evidence>
<dbReference type="CDD" id="cd00761">
    <property type="entry name" value="Glyco_tranf_GTA_type"/>
    <property type="match status" value="1"/>
</dbReference>
<dbReference type="Proteomes" id="UP000220102">
    <property type="component" value="Unassembled WGS sequence"/>
</dbReference>
<dbReference type="EMBL" id="PDEQ01000006">
    <property type="protein sequence ID" value="PEN12828.1"/>
    <property type="molecule type" value="Genomic_DNA"/>
</dbReference>
<evidence type="ECO:0000256" key="3">
    <source>
        <dbReference type="ARBA" id="ARBA00022679"/>
    </source>
</evidence>
<dbReference type="Pfam" id="PF13641">
    <property type="entry name" value="Glyco_tranf_2_3"/>
    <property type="match status" value="1"/>
</dbReference>
<keyword evidence="5" id="KW-1185">Reference proteome</keyword>
<comment type="caution">
    <text evidence="4">The sequence shown here is derived from an EMBL/GenBank/DDBJ whole genome shotgun (WGS) entry which is preliminary data.</text>
</comment>